<name>A0A1U8Q8X9_NELNU</name>
<protein>
    <recommendedName>
        <fullName evidence="4">Beta-amylase</fullName>
        <ecNumber evidence="4">3.2.1.2</ecNumber>
    </recommendedName>
</protein>
<reference evidence="6" key="1">
    <citation type="submission" date="2025-08" db="UniProtKB">
        <authorList>
            <consortium name="RefSeq"/>
        </authorList>
    </citation>
    <scope>IDENTIFICATION</scope>
</reference>
<comment type="similarity">
    <text evidence="1 4">Belongs to the glycosyl hydrolase 14 family.</text>
</comment>
<proteinExistence type="inferred from homology"/>
<evidence type="ECO:0000313" key="6">
    <source>
        <dbReference type="RefSeq" id="XP_019055047.1"/>
    </source>
</evidence>
<dbReference type="PANTHER" id="PTHR31352:SF3">
    <property type="entry name" value="INACTIVE BETA-AMYLASE 9"/>
    <property type="match status" value="1"/>
</dbReference>
<keyword evidence="3 4" id="KW-0624">Polysaccharide degradation</keyword>
<dbReference type="AlphaFoldDB" id="A0A1U8Q8X9"/>
<evidence type="ECO:0000313" key="5">
    <source>
        <dbReference type="Proteomes" id="UP000189703"/>
    </source>
</evidence>
<dbReference type="GO" id="GO:0000272">
    <property type="term" value="P:polysaccharide catabolic process"/>
    <property type="evidence" value="ECO:0007669"/>
    <property type="project" value="UniProtKB-KW"/>
</dbReference>
<evidence type="ECO:0000256" key="4">
    <source>
        <dbReference type="RuleBase" id="RU000509"/>
    </source>
</evidence>
<gene>
    <name evidence="6" type="primary">LOC104607886</name>
</gene>
<sequence>MARDVGLKLHVSLCFHAAKQAKIELPNWVSKIGEAQPNIFTDRSGRRYKECMLLAVDDLHVLYGKTLVQVYQEFLESFKSSFSNLMGSTIVDVSMSLGLDGELGYPSWPSAGGGKITGVGEFQSYDKNMLKYLQEHTQATGNPF</sequence>
<dbReference type="InterPro" id="IPR001554">
    <property type="entry name" value="Glyco_hydro_14"/>
</dbReference>
<dbReference type="InParanoid" id="A0A1U8Q8X9"/>
<evidence type="ECO:0000256" key="3">
    <source>
        <dbReference type="ARBA" id="ARBA00023326"/>
    </source>
</evidence>
<dbReference type="Gene3D" id="3.20.20.80">
    <property type="entry name" value="Glycosidases"/>
    <property type="match status" value="1"/>
</dbReference>
<dbReference type="InterPro" id="IPR017853">
    <property type="entry name" value="GH"/>
</dbReference>
<keyword evidence="4" id="KW-0326">Glycosidase</keyword>
<dbReference type="EC" id="3.2.1.2" evidence="4"/>
<accession>A0A1U8Q8X9</accession>
<evidence type="ECO:0000256" key="1">
    <source>
        <dbReference type="ARBA" id="ARBA00005652"/>
    </source>
</evidence>
<keyword evidence="5" id="KW-1185">Reference proteome</keyword>
<dbReference type="SUPFAM" id="SSF51445">
    <property type="entry name" value="(Trans)glycosidases"/>
    <property type="match status" value="1"/>
</dbReference>
<comment type="catalytic activity">
    <reaction evidence="4">
        <text>Hydrolysis of (1-&gt;4)-alpha-D-glucosidic linkages in polysaccharides so as to remove successive maltose units from the non-reducing ends of the chains.</text>
        <dbReference type="EC" id="3.2.1.2"/>
    </reaction>
</comment>
<keyword evidence="4" id="KW-0378">Hydrolase</keyword>
<dbReference type="PANTHER" id="PTHR31352">
    <property type="entry name" value="BETA-AMYLASE 1, CHLOROPLASTIC"/>
    <property type="match status" value="1"/>
</dbReference>
<evidence type="ECO:0000256" key="2">
    <source>
        <dbReference type="ARBA" id="ARBA00023277"/>
    </source>
</evidence>
<dbReference type="Proteomes" id="UP000189703">
    <property type="component" value="Unplaced"/>
</dbReference>
<dbReference type="OrthoDB" id="1660156at2759"/>
<dbReference type="RefSeq" id="XP_019055047.1">
    <property type="nucleotide sequence ID" value="XM_019199502.1"/>
</dbReference>
<dbReference type="KEGG" id="nnu:104607886"/>
<dbReference type="GO" id="GO:0016161">
    <property type="term" value="F:beta-amylase activity"/>
    <property type="evidence" value="ECO:0007669"/>
    <property type="project" value="UniProtKB-EC"/>
</dbReference>
<organism evidence="5 6">
    <name type="scientific">Nelumbo nucifera</name>
    <name type="common">Sacred lotus</name>
    <dbReference type="NCBI Taxonomy" id="4432"/>
    <lineage>
        <taxon>Eukaryota</taxon>
        <taxon>Viridiplantae</taxon>
        <taxon>Streptophyta</taxon>
        <taxon>Embryophyta</taxon>
        <taxon>Tracheophyta</taxon>
        <taxon>Spermatophyta</taxon>
        <taxon>Magnoliopsida</taxon>
        <taxon>Proteales</taxon>
        <taxon>Nelumbonaceae</taxon>
        <taxon>Nelumbo</taxon>
    </lineage>
</organism>
<keyword evidence="2 4" id="KW-0119">Carbohydrate metabolism</keyword>
<dbReference type="GeneID" id="104607886"/>
<dbReference type="Pfam" id="PF01373">
    <property type="entry name" value="Glyco_hydro_14"/>
    <property type="match status" value="1"/>
</dbReference>